<dbReference type="Pfam" id="PF13374">
    <property type="entry name" value="TPR_10"/>
    <property type="match status" value="1"/>
</dbReference>
<accession>A0A8H6L9U9</accession>
<evidence type="ECO:0000256" key="1">
    <source>
        <dbReference type="SAM" id="MobiDB-lite"/>
    </source>
</evidence>
<evidence type="ECO:0000313" key="3">
    <source>
        <dbReference type="Proteomes" id="UP000578531"/>
    </source>
</evidence>
<dbReference type="InterPro" id="IPR011990">
    <property type="entry name" value="TPR-like_helical_dom_sf"/>
</dbReference>
<evidence type="ECO:0008006" key="4">
    <source>
        <dbReference type="Google" id="ProtNLM"/>
    </source>
</evidence>
<dbReference type="RefSeq" id="XP_037170406.1">
    <property type="nucleotide sequence ID" value="XM_037302899.1"/>
</dbReference>
<evidence type="ECO:0000313" key="2">
    <source>
        <dbReference type="EMBL" id="KAF6241158.1"/>
    </source>
</evidence>
<organism evidence="2 3">
    <name type="scientific">Letharia columbiana</name>
    <dbReference type="NCBI Taxonomy" id="112416"/>
    <lineage>
        <taxon>Eukaryota</taxon>
        <taxon>Fungi</taxon>
        <taxon>Dikarya</taxon>
        <taxon>Ascomycota</taxon>
        <taxon>Pezizomycotina</taxon>
        <taxon>Lecanoromycetes</taxon>
        <taxon>OSLEUM clade</taxon>
        <taxon>Lecanoromycetidae</taxon>
        <taxon>Lecanorales</taxon>
        <taxon>Lecanorineae</taxon>
        <taxon>Parmeliaceae</taxon>
        <taxon>Letharia</taxon>
    </lineage>
</organism>
<feature type="region of interest" description="Disordered" evidence="1">
    <location>
        <begin position="76"/>
        <end position="95"/>
    </location>
</feature>
<dbReference type="OrthoDB" id="5986190at2759"/>
<dbReference type="AlphaFoldDB" id="A0A8H6L9U9"/>
<comment type="caution">
    <text evidence="2">The sequence shown here is derived from an EMBL/GenBank/DDBJ whole genome shotgun (WGS) entry which is preliminary data.</text>
</comment>
<dbReference type="GeneID" id="59282630"/>
<sequence>MSVENLHEVLHTQSYANDNDIYQQVLPRWEKWYSDWEKTLGFDHQLTLRSLSNLTASLCFAGEWEAVREIHQHMLSTKEKTLGADHPSTESSREL</sequence>
<proteinExistence type="predicted"/>
<reference evidence="2 3" key="1">
    <citation type="journal article" date="2020" name="Genomics">
        <title>Complete, high-quality genomes from long-read metagenomic sequencing of two wolf lichen thalli reveals enigmatic genome architecture.</title>
        <authorList>
            <person name="McKenzie S.K."/>
            <person name="Walston R.F."/>
            <person name="Allen J.L."/>
        </authorList>
    </citation>
    <scope>NUCLEOTIDE SEQUENCE [LARGE SCALE GENOMIC DNA]</scope>
    <source>
        <strain evidence="2">WasteWater2</strain>
    </source>
</reference>
<name>A0A8H6L9U9_9LECA</name>
<dbReference type="Gene3D" id="1.25.40.10">
    <property type="entry name" value="Tetratricopeptide repeat domain"/>
    <property type="match status" value="1"/>
</dbReference>
<protein>
    <recommendedName>
        <fullName evidence="4">Tetratricopeptide repeat protein</fullName>
    </recommendedName>
</protein>
<dbReference type="Proteomes" id="UP000578531">
    <property type="component" value="Unassembled WGS sequence"/>
</dbReference>
<keyword evidence="3" id="KW-1185">Reference proteome</keyword>
<dbReference type="EMBL" id="JACCJC010000002">
    <property type="protein sequence ID" value="KAF6241158.1"/>
    <property type="molecule type" value="Genomic_DNA"/>
</dbReference>
<gene>
    <name evidence="2" type="ORF">HO173_000952</name>
</gene>